<dbReference type="GO" id="GO:0005737">
    <property type="term" value="C:cytoplasm"/>
    <property type="evidence" value="ECO:0007669"/>
    <property type="project" value="UniProtKB-SubCell"/>
</dbReference>
<feature type="domain" description="PUA" evidence="4">
    <location>
        <begin position="100"/>
        <end position="179"/>
    </location>
</feature>
<dbReference type="EMBL" id="SIDB01000006">
    <property type="protein sequence ID" value="KAI3431803.1"/>
    <property type="molecule type" value="Genomic_DNA"/>
</dbReference>
<organism evidence="5 6">
    <name type="scientific">Chlorella vulgaris</name>
    <name type="common">Green alga</name>
    <dbReference type="NCBI Taxonomy" id="3077"/>
    <lineage>
        <taxon>Eukaryota</taxon>
        <taxon>Viridiplantae</taxon>
        <taxon>Chlorophyta</taxon>
        <taxon>core chlorophytes</taxon>
        <taxon>Trebouxiophyceae</taxon>
        <taxon>Chlorellales</taxon>
        <taxon>Chlorellaceae</taxon>
        <taxon>Chlorella clade</taxon>
        <taxon>Chlorella</taxon>
    </lineage>
</organism>
<reference evidence="5" key="1">
    <citation type="journal article" date="2019" name="Plant J.">
        <title>Chlorella vulgaris genome assembly and annotation reveals the molecular basis for metabolic acclimation to high light conditions.</title>
        <authorList>
            <person name="Cecchin M."/>
            <person name="Marcolungo L."/>
            <person name="Rossato M."/>
            <person name="Girolomoni L."/>
            <person name="Cosentino E."/>
            <person name="Cuine S."/>
            <person name="Li-Beisson Y."/>
            <person name="Delledonne M."/>
            <person name="Ballottari M."/>
        </authorList>
    </citation>
    <scope>NUCLEOTIDE SEQUENCE</scope>
    <source>
        <strain evidence="5">211/11P</strain>
    </source>
</reference>
<proteinExistence type="predicted"/>
<keyword evidence="6" id="KW-1185">Reference proteome</keyword>
<name>A0A9D4TQF7_CHLVU</name>
<dbReference type="Pfam" id="PF01472">
    <property type="entry name" value="PUA"/>
    <property type="match status" value="1"/>
</dbReference>
<dbReference type="InterPro" id="IPR041366">
    <property type="entry name" value="Pre-PUA"/>
</dbReference>
<dbReference type="PANTHER" id="PTHR22798:SF0">
    <property type="entry name" value="MALIGNANT T-CELL-AMPLIFIED SEQUENCE 1"/>
    <property type="match status" value="1"/>
</dbReference>
<dbReference type="SMART" id="SM00359">
    <property type="entry name" value="PUA"/>
    <property type="match status" value="1"/>
</dbReference>
<dbReference type="InterPro" id="IPR004521">
    <property type="entry name" value="Uncharacterised_CHP00451"/>
</dbReference>
<dbReference type="InterPro" id="IPR015947">
    <property type="entry name" value="PUA-like_sf"/>
</dbReference>
<protein>
    <recommendedName>
        <fullName evidence="4">PUA domain-containing protein</fullName>
    </recommendedName>
</protein>
<dbReference type="GO" id="GO:0003723">
    <property type="term" value="F:RNA binding"/>
    <property type="evidence" value="ECO:0007669"/>
    <property type="project" value="InterPro"/>
</dbReference>
<evidence type="ECO:0000256" key="1">
    <source>
        <dbReference type="ARBA" id="ARBA00004496"/>
    </source>
</evidence>
<dbReference type="PANTHER" id="PTHR22798">
    <property type="entry name" value="MCT-1 PROTEIN"/>
    <property type="match status" value="1"/>
</dbReference>
<comment type="subcellular location">
    <subcellularLocation>
        <location evidence="1 3">Cytoplasm</location>
    </subcellularLocation>
</comment>
<dbReference type="FunFam" id="3.10.400.20:FF:000001">
    <property type="entry name" value="Malignant T-cell-amplified sequence 1"/>
    <property type="match status" value="1"/>
</dbReference>
<keyword evidence="2 3" id="KW-0963">Cytoplasm</keyword>
<dbReference type="SUPFAM" id="SSF88697">
    <property type="entry name" value="PUA domain-like"/>
    <property type="match status" value="1"/>
</dbReference>
<dbReference type="Proteomes" id="UP001055712">
    <property type="component" value="Unassembled WGS sequence"/>
</dbReference>
<comment type="caution">
    <text evidence="5">The sequence shown here is derived from an EMBL/GenBank/DDBJ whole genome shotgun (WGS) entry which is preliminary data.</text>
</comment>
<dbReference type="OrthoDB" id="10249667at2759"/>
<accession>A0A9D4TQF7</accession>
<dbReference type="CDD" id="cd21155">
    <property type="entry name" value="PUA_MCTS-1-like"/>
    <property type="match status" value="1"/>
</dbReference>
<dbReference type="GO" id="GO:0001731">
    <property type="term" value="P:formation of translation preinitiation complex"/>
    <property type="evidence" value="ECO:0007669"/>
    <property type="project" value="TreeGrafter"/>
</dbReference>
<evidence type="ECO:0000256" key="3">
    <source>
        <dbReference type="PIRNR" id="PIRNR005067"/>
    </source>
</evidence>
<gene>
    <name evidence="5" type="ORF">D9Q98_010556</name>
</gene>
<evidence type="ECO:0000313" key="5">
    <source>
        <dbReference type="EMBL" id="KAI3431803.1"/>
    </source>
</evidence>
<dbReference type="AlphaFoldDB" id="A0A9D4TQF7"/>
<dbReference type="CDD" id="cd11609">
    <property type="entry name" value="MCT1_N"/>
    <property type="match status" value="1"/>
</dbReference>
<sequence length="188" mass="20956">MSGQSQLFKSFGKDKVSGHSQLKASVQRAIRARIAEDYPWLVETGVLEVILPKKQDLVLVKLPEHVQLVVLHKTPLFFSMRDGPWFPTLRLLHQYPDMMPRLRADLGAIKFVLSGANIMCPGLTSPGATMHDELPEGSAVAIYAEGKEHSMAIGYTKMSTEEMRTLNKGIAVDNLHYLTDGLWKTPTI</sequence>
<dbReference type="InterPro" id="IPR002478">
    <property type="entry name" value="PUA"/>
</dbReference>
<dbReference type="PIRSF" id="PIRSF005067">
    <property type="entry name" value="Tma_RNA-bind_prd"/>
    <property type="match status" value="1"/>
</dbReference>
<evidence type="ECO:0000313" key="6">
    <source>
        <dbReference type="Proteomes" id="UP001055712"/>
    </source>
</evidence>
<evidence type="ECO:0000259" key="4">
    <source>
        <dbReference type="SMART" id="SM00359"/>
    </source>
</evidence>
<evidence type="ECO:0000256" key="2">
    <source>
        <dbReference type="ARBA" id="ARBA00022490"/>
    </source>
</evidence>
<dbReference type="Gene3D" id="3.10.400.20">
    <property type="match status" value="1"/>
</dbReference>
<dbReference type="NCBIfam" id="TIGR00451">
    <property type="entry name" value="unchar_dom_2"/>
    <property type="match status" value="1"/>
</dbReference>
<dbReference type="PROSITE" id="PS50890">
    <property type="entry name" value="PUA"/>
    <property type="match status" value="1"/>
</dbReference>
<dbReference type="Pfam" id="PF17832">
    <property type="entry name" value="Pre-PUA"/>
    <property type="match status" value="1"/>
</dbReference>
<dbReference type="InterPro" id="IPR016437">
    <property type="entry name" value="MCT-1/Tma20"/>
</dbReference>
<reference evidence="5" key="2">
    <citation type="submission" date="2020-11" db="EMBL/GenBank/DDBJ databases">
        <authorList>
            <person name="Cecchin M."/>
            <person name="Marcolungo L."/>
            <person name="Rossato M."/>
            <person name="Girolomoni L."/>
            <person name="Cosentino E."/>
            <person name="Cuine S."/>
            <person name="Li-Beisson Y."/>
            <person name="Delledonne M."/>
            <person name="Ballottari M."/>
        </authorList>
    </citation>
    <scope>NUCLEOTIDE SEQUENCE</scope>
    <source>
        <strain evidence="5">211/11P</strain>
        <tissue evidence="5">Whole cell</tissue>
    </source>
</reference>